<proteinExistence type="predicted"/>
<gene>
    <name evidence="1" type="ORF">DIMBOPOO_00042</name>
</gene>
<accession>A0A7G9Z285</accession>
<name>A0A7G9Z285_9EURY</name>
<reference evidence="1" key="1">
    <citation type="submission" date="2020-06" db="EMBL/GenBank/DDBJ databases">
        <title>Unique genomic features of the anaerobic methanotrophic archaea.</title>
        <authorList>
            <person name="Chadwick G.L."/>
            <person name="Skennerton C.T."/>
            <person name="Laso-Perez R."/>
            <person name="Leu A.O."/>
            <person name="Speth D.R."/>
            <person name="Yu H."/>
            <person name="Morgan-Lang C."/>
            <person name="Hatzenpichler R."/>
            <person name="Goudeau D."/>
            <person name="Malmstrom R."/>
            <person name="Brazelton W.J."/>
            <person name="Woyke T."/>
            <person name="Hallam S.J."/>
            <person name="Tyson G.W."/>
            <person name="Wegener G."/>
            <person name="Boetius A."/>
            <person name="Orphan V."/>
        </authorList>
    </citation>
    <scope>NUCLEOTIDE SEQUENCE</scope>
</reference>
<dbReference type="EMBL" id="MT631576">
    <property type="protein sequence ID" value="QNO54369.1"/>
    <property type="molecule type" value="Genomic_DNA"/>
</dbReference>
<protein>
    <submittedName>
        <fullName evidence="1">Uncharacterized protein</fullName>
    </submittedName>
</protein>
<organism evidence="1">
    <name type="scientific">Candidatus Methanophaga sp. ANME-1 ERB7</name>
    <dbReference type="NCBI Taxonomy" id="2759913"/>
    <lineage>
        <taxon>Archaea</taxon>
        <taxon>Methanobacteriati</taxon>
        <taxon>Methanobacteriota</taxon>
        <taxon>Stenosarchaea group</taxon>
        <taxon>Methanomicrobia</taxon>
        <taxon>Candidatus Methanophagales</taxon>
        <taxon>Candidatus Methanophagaceae</taxon>
        <taxon>Candidatus Methanophaga</taxon>
    </lineage>
</organism>
<sequence>MRSLERVFNKIKQENPLWSDYICFAETVKGRKFSKQTIGRYFNRLVDKDEYVKKDKKTLLKQLSELAQGDKKSV</sequence>
<evidence type="ECO:0000313" key="1">
    <source>
        <dbReference type="EMBL" id="QNO54369.1"/>
    </source>
</evidence>
<dbReference type="AlphaFoldDB" id="A0A7G9Z285"/>